<evidence type="ECO:0000256" key="1">
    <source>
        <dbReference type="ARBA" id="ARBA00023125"/>
    </source>
</evidence>
<dbReference type="PANTHER" id="PTHR30349">
    <property type="entry name" value="PHAGE INTEGRASE-RELATED"/>
    <property type="match status" value="1"/>
</dbReference>
<dbReference type="InterPro" id="IPR011010">
    <property type="entry name" value="DNA_brk_join_enz"/>
</dbReference>
<feature type="region of interest" description="Disordered" evidence="3">
    <location>
        <begin position="129"/>
        <end position="148"/>
    </location>
</feature>
<dbReference type="GO" id="GO:0003677">
    <property type="term" value="F:DNA binding"/>
    <property type="evidence" value="ECO:0007669"/>
    <property type="project" value="UniProtKB-KW"/>
</dbReference>
<evidence type="ECO:0000259" key="4">
    <source>
        <dbReference type="PROSITE" id="PS51898"/>
    </source>
</evidence>
<evidence type="ECO:0000313" key="6">
    <source>
        <dbReference type="EMBL" id="GEU28175.1"/>
    </source>
</evidence>
<dbReference type="EMBL" id="BKCJ010000002">
    <property type="protein sequence ID" value="GEU28175.1"/>
    <property type="molecule type" value="Genomic_DNA"/>
</dbReference>
<name>A0A699GJ91_TANCI</name>
<protein>
    <submittedName>
        <fullName evidence="6">Uncharacterized protein</fullName>
    </submittedName>
</protein>
<reference evidence="6" key="1">
    <citation type="journal article" date="2019" name="Sci. Rep.">
        <title>Draft genome of Tanacetum cinerariifolium, the natural source of mosquito coil.</title>
        <authorList>
            <person name="Yamashiro T."/>
            <person name="Shiraishi A."/>
            <person name="Satake H."/>
            <person name="Nakayama K."/>
        </authorList>
    </citation>
    <scope>NUCLEOTIDE SEQUENCE</scope>
</reference>
<dbReference type="InterPro" id="IPR022000">
    <property type="entry name" value="Min27-like_integrase_DNA_bind"/>
</dbReference>
<keyword evidence="1" id="KW-0238">DNA-binding</keyword>
<dbReference type="InterPro" id="IPR002104">
    <property type="entry name" value="Integrase_catalytic"/>
</dbReference>
<dbReference type="InterPro" id="IPR013762">
    <property type="entry name" value="Integrase-like_cat_sf"/>
</dbReference>
<gene>
    <name evidence="6" type="ORF">Tci_000153</name>
</gene>
<feature type="domain" description="Tyr recombinase" evidence="4">
    <location>
        <begin position="255"/>
        <end position="445"/>
    </location>
</feature>
<dbReference type="InterPro" id="IPR010998">
    <property type="entry name" value="Integrase_recombinase_N"/>
</dbReference>
<dbReference type="Gene3D" id="1.10.150.130">
    <property type="match status" value="1"/>
</dbReference>
<comment type="caution">
    <text evidence="6">The sequence shown here is derived from an EMBL/GenBank/DDBJ whole genome shotgun (WGS) entry which is preliminary data.</text>
</comment>
<dbReference type="CDD" id="cd01189">
    <property type="entry name" value="INT_ICEBs1_C_like"/>
    <property type="match status" value="1"/>
</dbReference>
<dbReference type="AlphaFoldDB" id="A0A699GJ91"/>
<accession>A0A699GJ91</accession>
<dbReference type="InterPro" id="IPR044068">
    <property type="entry name" value="CB"/>
</dbReference>
<dbReference type="InterPro" id="IPR050090">
    <property type="entry name" value="Tyrosine_recombinase_XerCD"/>
</dbReference>
<dbReference type="SUPFAM" id="SSF56349">
    <property type="entry name" value="DNA breaking-rejoining enzymes"/>
    <property type="match status" value="1"/>
</dbReference>
<evidence type="ECO:0000259" key="5">
    <source>
        <dbReference type="PROSITE" id="PS51900"/>
    </source>
</evidence>
<dbReference type="PROSITE" id="PS51900">
    <property type="entry name" value="CB"/>
    <property type="match status" value="1"/>
</dbReference>
<keyword evidence="2" id="KW-0233">DNA recombination</keyword>
<dbReference type="PANTHER" id="PTHR30349:SF41">
    <property type="entry name" value="INTEGRASE_RECOMBINASE PROTEIN MJ0367-RELATED"/>
    <property type="match status" value="1"/>
</dbReference>
<dbReference type="Gene3D" id="1.10.443.10">
    <property type="entry name" value="Intergrase catalytic core"/>
    <property type="match status" value="1"/>
</dbReference>
<dbReference type="Pfam" id="PF12167">
    <property type="entry name" value="Arm-DNA-bind_2"/>
    <property type="match status" value="1"/>
</dbReference>
<evidence type="ECO:0000256" key="2">
    <source>
        <dbReference type="ARBA" id="ARBA00023172"/>
    </source>
</evidence>
<feature type="domain" description="Core-binding (CB)" evidence="5">
    <location>
        <begin position="148"/>
        <end position="227"/>
    </location>
</feature>
<dbReference type="Pfam" id="PF00589">
    <property type="entry name" value="Phage_integrase"/>
    <property type="match status" value="1"/>
</dbReference>
<dbReference type="GO" id="GO:0006310">
    <property type="term" value="P:DNA recombination"/>
    <property type="evidence" value="ECO:0007669"/>
    <property type="project" value="UniProtKB-KW"/>
</dbReference>
<evidence type="ECO:0000256" key="3">
    <source>
        <dbReference type="SAM" id="MobiDB-lite"/>
    </source>
</evidence>
<proteinExistence type="predicted"/>
<dbReference type="GO" id="GO:0015074">
    <property type="term" value="P:DNA integration"/>
    <property type="evidence" value="ECO:0007669"/>
    <property type="project" value="InterPro"/>
</dbReference>
<dbReference type="PROSITE" id="PS51898">
    <property type="entry name" value="TYR_RECOMBINASE"/>
    <property type="match status" value="1"/>
</dbReference>
<sequence>MGQSEKIRGTDGRHCRVGSCPPARRQMARWRALQGGRRHVVGEFAGRRKMGGIMGARHSGAGIELRKGVRSETIRIVFQYQGKRCRESLRLAHTKTNIAYATRLYGEVVNSIAKNSFRYKDFFPNSKTVKAMQKPQPATPRKAPPRPTTVGQLLDDYLRIAERNLALSSYNNYQQVAQTHLYPKWKQMPAASVTARDLRTWIMSLTVKRKTIQLILTPMRNAMELGVTEDLLEANPFDSIKLSKLLPREQRTSTFRADPFDIDEIEAILLSCSREEDRNMLQFAFCTGMRPSEYIALQWKAVRKDRHYVAVEGAYVDGETKNTAKTPAGLRNIDLRLGALAALNGQLPYTAQDAGLVFVNPTTRQQWNGDKPIYKRWKEILETAEVRFRNPYQTRHSFASNLLMLGANPLYVASQLGHADTTLVMRTYGKWVHAGLEDDKRQRLLQLYRQSNEKRVDEFPRFD</sequence>
<organism evidence="6">
    <name type="scientific">Tanacetum cinerariifolium</name>
    <name type="common">Dalmatian daisy</name>
    <name type="synonym">Chrysanthemum cinerariifolium</name>
    <dbReference type="NCBI Taxonomy" id="118510"/>
    <lineage>
        <taxon>Eukaryota</taxon>
        <taxon>Viridiplantae</taxon>
        <taxon>Streptophyta</taxon>
        <taxon>Embryophyta</taxon>
        <taxon>Tracheophyta</taxon>
        <taxon>Spermatophyta</taxon>
        <taxon>Magnoliopsida</taxon>
        <taxon>eudicotyledons</taxon>
        <taxon>Gunneridae</taxon>
        <taxon>Pentapetalae</taxon>
        <taxon>asterids</taxon>
        <taxon>campanulids</taxon>
        <taxon>Asterales</taxon>
        <taxon>Asteraceae</taxon>
        <taxon>Asteroideae</taxon>
        <taxon>Anthemideae</taxon>
        <taxon>Anthemidinae</taxon>
        <taxon>Tanacetum</taxon>
    </lineage>
</organism>